<comment type="caution">
    <text evidence="2">The sequence shown here is derived from an EMBL/GenBank/DDBJ whole genome shotgun (WGS) entry which is preliminary data.</text>
</comment>
<accession>A0A4R9JXE2</accession>
<dbReference type="Pfam" id="PF11074">
    <property type="entry name" value="DUF2779"/>
    <property type="match status" value="1"/>
</dbReference>
<dbReference type="RefSeq" id="WP_135624770.1">
    <property type="nucleotide sequence ID" value="NZ_RQGD01000039.1"/>
</dbReference>
<evidence type="ECO:0000313" key="2">
    <source>
        <dbReference type="EMBL" id="TGL57142.1"/>
    </source>
</evidence>
<gene>
    <name evidence="2" type="ORF">EHQ58_15255</name>
</gene>
<dbReference type="AlphaFoldDB" id="A0A4R9JXE2"/>
<dbReference type="Proteomes" id="UP000297693">
    <property type="component" value="Unassembled WGS sequence"/>
</dbReference>
<keyword evidence="3" id="KW-1185">Reference proteome</keyword>
<feature type="domain" description="DUF2779" evidence="1">
    <location>
        <begin position="297"/>
        <end position="423"/>
    </location>
</feature>
<sequence>MPTKNINFPISKSQFINFTKCSNSFYLHNQNLIEKTNTPHSGSLEWPEFINLCMSYFEHSVIIPRSLSKDSQKKETQEALENKHTIFGGYFESEEYASYIECLSPDITREGWILYDFRPVSTAKLDIIRSLYFQKRLLESLGVIISDVKLIRINSEYQMTDNLLDRDAFLITESLSEKLIKESGRFEEVWNLFLAYQTNHIFPSVDEVYPTCKSPKSCYQPDVCFQESQSYEIFDLREGHELPKKLYHMGIKTFEEIPDEELNQIQKIQKNAHVSQNTHFDSNQMSVFLEGTSETVCFLDFESINPTIPIFPNTRPFQHIPFLFSLHIWNPISDELRHFTYLHPPEEGDPREKVLKELTLLIPKNTTIFSFNDFFEKQIISDLIKIFPEHSEFWNAIHLNFKDLALPFKKFWIYSAKQKGKASLKEILPAFSETNHVGLSIREGQDANYQYLRLLKKQVTQEEKIRVLEDLVSYCKMDTFGLFVLYKMIKENLH</sequence>
<proteinExistence type="predicted"/>
<dbReference type="InterPro" id="IPR021301">
    <property type="entry name" value="DUF2779"/>
</dbReference>
<evidence type="ECO:0000259" key="1">
    <source>
        <dbReference type="Pfam" id="PF11074"/>
    </source>
</evidence>
<protein>
    <submittedName>
        <fullName evidence="2">DUF2779 domain-containing protein</fullName>
    </submittedName>
</protein>
<dbReference type="EMBL" id="RQGD01000039">
    <property type="protein sequence ID" value="TGL57142.1"/>
    <property type="molecule type" value="Genomic_DNA"/>
</dbReference>
<name>A0A4R9JXE2_9LEPT</name>
<organism evidence="2 3">
    <name type="scientific">Leptospira ognonensis</name>
    <dbReference type="NCBI Taxonomy" id="2484945"/>
    <lineage>
        <taxon>Bacteria</taxon>
        <taxon>Pseudomonadati</taxon>
        <taxon>Spirochaetota</taxon>
        <taxon>Spirochaetia</taxon>
        <taxon>Leptospirales</taxon>
        <taxon>Leptospiraceae</taxon>
        <taxon>Leptospira</taxon>
    </lineage>
</organism>
<reference evidence="2" key="1">
    <citation type="journal article" date="2019" name="PLoS Negl. Trop. Dis.">
        <title>Revisiting the worldwide diversity of Leptospira species in the environment.</title>
        <authorList>
            <person name="Vincent A.T."/>
            <person name="Schiettekatte O."/>
            <person name="Bourhy P."/>
            <person name="Veyrier F.J."/>
            <person name="Picardeau M."/>
        </authorList>
    </citation>
    <scope>NUCLEOTIDE SEQUENCE [LARGE SCALE GENOMIC DNA]</scope>
    <source>
        <strain evidence="2">201702476</strain>
    </source>
</reference>
<dbReference type="OrthoDB" id="9783873at2"/>
<evidence type="ECO:0000313" key="3">
    <source>
        <dbReference type="Proteomes" id="UP000297693"/>
    </source>
</evidence>